<dbReference type="GO" id="GO:0001216">
    <property type="term" value="F:DNA-binding transcription activator activity"/>
    <property type="evidence" value="ECO:0007669"/>
    <property type="project" value="InterPro"/>
</dbReference>
<dbReference type="PANTHER" id="PTHR32248">
    <property type="entry name" value="RNA POLYMERASE SIGMA-54 FACTOR"/>
    <property type="match status" value="1"/>
</dbReference>
<dbReference type="PANTHER" id="PTHR32248:SF4">
    <property type="entry name" value="RNA POLYMERASE SIGMA-54 FACTOR"/>
    <property type="match status" value="1"/>
</dbReference>
<dbReference type="Pfam" id="PF04552">
    <property type="entry name" value="Sigma54_DBD"/>
    <property type="match status" value="1"/>
</dbReference>
<feature type="domain" description="RNA polymerase sigma factor 54 DNA-binding" evidence="10">
    <location>
        <begin position="314"/>
        <end position="472"/>
    </location>
</feature>
<evidence type="ECO:0000256" key="5">
    <source>
        <dbReference type="ARBA" id="ARBA00023015"/>
    </source>
</evidence>
<dbReference type="Gene3D" id="1.10.10.60">
    <property type="entry name" value="Homeodomain-like"/>
    <property type="match status" value="1"/>
</dbReference>
<dbReference type="GO" id="GO:0000428">
    <property type="term" value="C:DNA-directed RNA polymerase complex"/>
    <property type="evidence" value="ECO:0007669"/>
    <property type="project" value="UniProtKB-KW"/>
</dbReference>
<dbReference type="EMBL" id="FOXH01000014">
    <property type="protein sequence ID" value="SFQ30207.1"/>
    <property type="molecule type" value="Genomic_DNA"/>
</dbReference>
<evidence type="ECO:0000313" key="13">
    <source>
        <dbReference type="Proteomes" id="UP000199306"/>
    </source>
</evidence>
<dbReference type="NCBIfam" id="TIGR02395">
    <property type="entry name" value="rpoN_sigma"/>
    <property type="match status" value="1"/>
</dbReference>
<evidence type="ECO:0000259" key="10">
    <source>
        <dbReference type="Pfam" id="PF04552"/>
    </source>
</evidence>
<dbReference type="AlphaFoldDB" id="A0A1I5XEX2"/>
<comment type="similarity">
    <text evidence="1">Belongs to the sigma-54 factor family.</text>
</comment>
<keyword evidence="5" id="KW-0805">Transcription regulation</keyword>
<evidence type="ECO:0000313" key="12">
    <source>
        <dbReference type="EMBL" id="SFQ30207.1"/>
    </source>
</evidence>
<protein>
    <submittedName>
        <fullName evidence="12">RNA polymerase, sigma 54 subunit, RpoN/SigL</fullName>
    </submittedName>
</protein>
<dbReference type="GO" id="GO:0003677">
    <property type="term" value="F:DNA binding"/>
    <property type="evidence" value="ECO:0007669"/>
    <property type="project" value="UniProtKB-KW"/>
</dbReference>
<dbReference type="GO" id="GO:0016779">
    <property type="term" value="F:nucleotidyltransferase activity"/>
    <property type="evidence" value="ECO:0007669"/>
    <property type="project" value="UniProtKB-KW"/>
</dbReference>
<sequence>MLHQVITQKQSLKVSPQQIQFLNLLQLSTLEMEKRIKDELEENPVLEEGSLETVAETDQDNFAEAEALSPAEDFRDWDEYGNDDIPDYKTKSNNVSADDELYSTPIVQKQSILDEIKEQIGFYNLTERQQLLADFLLNSLDDDGFLAYDLETLADDISFSQGFFVESEEFQPIMQIIRQLDPPALATGNLKECLLAQLERKQEQGVKIETARKIVEGYMNDLAARNYEKLIHVLNLCPEQLREAIQLITSLNPKPLAGYGQENILQNQNIYPDYVLHYEGDKIEVVLNGRNIPEIRINPIFNELHSGNDRAAEQYIKSKVSSAKWLIDALKQREETMTATMKAIVKLQYDYFETGDIKRLKPMILNDIAAIVGRDISTISRTTSGKYVQTPFGNINLKDLFTEGLINSKGEEVSNREIQLVLSEIVRDEDKTNPFNDDLLVEKLALNGYNVARRTVAKYREQLDIPNAKMRRLF</sequence>
<dbReference type="InterPro" id="IPR007046">
    <property type="entry name" value="RNA_pol_sigma_54_core-bd"/>
</dbReference>
<keyword evidence="13" id="KW-1185">Reference proteome</keyword>
<dbReference type="InterPro" id="IPR000394">
    <property type="entry name" value="RNA_pol_sigma_54"/>
</dbReference>
<evidence type="ECO:0000256" key="8">
    <source>
        <dbReference type="ARBA" id="ARBA00023163"/>
    </source>
</evidence>
<dbReference type="PROSITE" id="PS50044">
    <property type="entry name" value="SIGMA54_3"/>
    <property type="match status" value="1"/>
</dbReference>
<keyword evidence="6" id="KW-0731">Sigma factor</keyword>
<dbReference type="Gene3D" id="1.10.10.1330">
    <property type="entry name" value="RNA polymerase sigma-54 factor, core-binding domain"/>
    <property type="match status" value="1"/>
</dbReference>
<dbReference type="InterPro" id="IPR038709">
    <property type="entry name" value="RpoN_core-bd_sf"/>
</dbReference>
<dbReference type="STRING" id="1079859.SAMN04515674_11489"/>
<evidence type="ECO:0000256" key="3">
    <source>
        <dbReference type="ARBA" id="ARBA00022679"/>
    </source>
</evidence>
<feature type="region of interest" description="Disordered" evidence="9">
    <location>
        <begin position="73"/>
        <end position="94"/>
    </location>
</feature>
<evidence type="ECO:0000256" key="7">
    <source>
        <dbReference type="ARBA" id="ARBA00023125"/>
    </source>
</evidence>
<keyword evidence="8" id="KW-0804">Transcription</keyword>
<dbReference type="OrthoDB" id="9814402at2"/>
<organism evidence="12 13">
    <name type="scientific">Pseudarcicella hirudinis</name>
    <dbReference type="NCBI Taxonomy" id="1079859"/>
    <lineage>
        <taxon>Bacteria</taxon>
        <taxon>Pseudomonadati</taxon>
        <taxon>Bacteroidota</taxon>
        <taxon>Cytophagia</taxon>
        <taxon>Cytophagales</taxon>
        <taxon>Flectobacillaceae</taxon>
        <taxon>Pseudarcicella</taxon>
    </lineage>
</organism>
<dbReference type="Pfam" id="PF00309">
    <property type="entry name" value="Sigma54_AID"/>
    <property type="match status" value="1"/>
</dbReference>
<reference evidence="12 13" key="1">
    <citation type="submission" date="2016-10" db="EMBL/GenBank/DDBJ databases">
        <authorList>
            <person name="de Groot N.N."/>
        </authorList>
    </citation>
    <scope>NUCLEOTIDE SEQUENCE [LARGE SCALE GENOMIC DNA]</scope>
    <source>
        <strain evidence="13">E92,LMG 26720,CCM 7988</strain>
    </source>
</reference>
<evidence type="ECO:0000256" key="4">
    <source>
        <dbReference type="ARBA" id="ARBA00022695"/>
    </source>
</evidence>
<keyword evidence="4" id="KW-0548">Nucleotidyltransferase</keyword>
<name>A0A1I5XEX2_9BACT</name>
<feature type="domain" description="RNA polymerase sigma factor 54 core-binding" evidence="11">
    <location>
        <begin position="107"/>
        <end position="299"/>
    </location>
</feature>
<dbReference type="Pfam" id="PF04963">
    <property type="entry name" value="Sigma54_CBD"/>
    <property type="match status" value="1"/>
</dbReference>
<dbReference type="GO" id="GO:0016987">
    <property type="term" value="F:sigma factor activity"/>
    <property type="evidence" value="ECO:0007669"/>
    <property type="project" value="UniProtKB-KW"/>
</dbReference>
<evidence type="ECO:0000256" key="9">
    <source>
        <dbReference type="SAM" id="MobiDB-lite"/>
    </source>
</evidence>
<evidence type="ECO:0000256" key="2">
    <source>
        <dbReference type="ARBA" id="ARBA00022478"/>
    </source>
</evidence>
<dbReference type="GO" id="GO:0006352">
    <property type="term" value="P:DNA-templated transcription initiation"/>
    <property type="evidence" value="ECO:0007669"/>
    <property type="project" value="InterPro"/>
</dbReference>
<keyword evidence="7" id="KW-0238">DNA-binding</keyword>
<evidence type="ECO:0000256" key="6">
    <source>
        <dbReference type="ARBA" id="ARBA00023082"/>
    </source>
</evidence>
<accession>A0A1I5XEX2</accession>
<dbReference type="RefSeq" id="WP_092018960.1">
    <property type="nucleotide sequence ID" value="NZ_FOXH01000014.1"/>
</dbReference>
<proteinExistence type="inferred from homology"/>
<keyword evidence="2" id="KW-0240">DNA-directed RNA polymerase</keyword>
<dbReference type="InterPro" id="IPR007634">
    <property type="entry name" value="RNA_pol_sigma_54_DNA-bd"/>
</dbReference>
<gene>
    <name evidence="12" type="ORF">SAMN04515674_11489</name>
</gene>
<dbReference type="PRINTS" id="PR00045">
    <property type="entry name" value="SIGMA54FCT"/>
</dbReference>
<keyword evidence="3" id="KW-0808">Transferase</keyword>
<evidence type="ECO:0000259" key="11">
    <source>
        <dbReference type="Pfam" id="PF04963"/>
    </source>
</evidence>
<dbReference type="Proteomes" id="UP000199306">
    <property type="component" value="Unassembled WGS sequence"/>
</dbReference>
<dbReference type="PROSITE" id="PS00718">
    <property type="entry name" value="SIGMA54_2"/>
    <property type="match status" value="1"/>
</dbReference>
<evidence type="ECO:0000256" key="1">
    <source>
        <dbReference type="ARBA" id="ARBA00008798"/>
    </source>
</evidence>
<dbReference type="PIRSF" id="PIRSF000774">
    <property type="entry name" value="RpoN"/>
    <property type="match status" value="1"/>
</dbReference>